<dbReference type="PANTHER" id="PTHR35005:SF1">
    <property type="entry name" value="2-AMINO-5-FORMYLAMINO-6-RIBOSYLAMINOPYRIMIDIN-4(3H)-ONE 5'-MONOPHOSPHATE DEFORMYLASE"/>
    <property type="match status" value="1"/>
</dbReference>
<dbReference type="EMBL" id="BDQX01000171">
    <property type="protein sequence ID" value="GBG08534.1"/>
    <property type="molecule type" value="Genomic_DNA"/>
</dbReference>
<dbReference type="InterPro" id="IPR003785">
    <property type="entry name" value="Creatininase/forma_Hydrolase"/>
</dbReference>
<evidence type="ECO:0000313" key="6">
    <source>
        <dbReference type="EMBL" id="GBG08534.1"/>
    </source>
</evidence>
<dbReference type="AlphaFoldDB" id="A0A2R5EYV9"/>
<sequence length="254" mass="27482">MKRVSFSDYTREEITTMARQGYAVVIPLAATEQHGPHLPVFTDSIIGDYIAVKAAEQALNAVPLLLAPLLPIGCSQHHLAFGGTLSFTSTTYMHVLRDIGESLVKDGFSKIIFLNGHGGNEPIMHQTANDLAVQYPIWTASASYWSVAREALQAVNASEVGMVPGHAGGFETSAVMAIRPDLVRTDCIASEHIGRPWINSGPPGAFIGRHQELTGVDGYTDAAVHATEEKGRIYLDAIIDSVSLWLIRTIKSME</sequence>
<gene>
    <name evidence="6" type="ORF">PAT3040_03121</name>
</gene>
<evidence type="ECO:0000256" key="1">
    <source>
        <dbReference type="ARBA" id="ARBA00001947"/>
    </source>
</evidence>
<keyword evidence="7" id="KW-1185">Reference proteome</keyword>
<comment type="cofactor">
    <cofactor evidence="1">
        <name>Zn(2+)</name>
        <dbReference type="ChEBI" id="CHEBI:29105"/>
    </cofactor>
</comment>
<comment type="caution">
    <text evidence="6">The sequence shown here is derived from an EMBL/GenBank/DDBJ whole genome shotgun (WGS) entry which is preliminary data.</text>
</comment>
<keyword evidence="4" id="KW-0862">Zinc</keyword>
<evidence type="ECO:0000256" key="5">
    <source>
        <dbReference type="ARBA" id="ARBA00024029"/>
    </source>
</evidence>
<keyword evidence="2" id="KW-0479">Metal-binding</keyword>
<dbReference type="Pfam" id="PF02633">
    <property type="entry name" value="Creatininase"/>
    <property type="match status" value="1"/>
</dbReference>
<evidence type="ECO:0000256" key="2">
    <source>
        <dbReference type="ARBA" id="ARBA00022723"/>
    </source>
</evidence>
<dbReference type="RefSeq" id="WP_108993472.1">
    <property type="nucleotide sequence ID" value="NZ_BDQX01000171.1"/>
</dbReference>
<dbReference type="InterPro" id="IPR024087">
    <property type="entry name" value="Creatininase-like_sf"/>
</dbReference>
<dbReference type="GO" id="GO:0016811">
    <property type="term" value="F:hydrolase activity, acting on carbon-nitrogen (but not peptide) bonds, in linear amides"/>
    <property type="evidence" value="ECO:0007669"/>
    <property type="project" value="TreeGrafter"/>
</dbReference>
<keyword evidence="3" id="KW-0378">Hydrolase</keyword>
<evidence type="ECO:0000256" key="4">
    <source>
        <dbReference type="ARBA" id="ARBA00022833"/>
    </source>
</evidence>
<dbReference type="PANTHER" id="PTHR35005">
    <property type="entry name" value="3-DEHYDRO-SCYLLO-INOSOSE HYDROLASE"/>
    <property type="match status" value="1"/>
</dbReference>
<dbReference type="GO" id="GO:0046872">
    <property type="term" value="F:metal ion binding"/>
    <property type="evidence" value="ECO:0007669"/>
    <property type="project" value="UniProtKB-KW"/>
</dbReference>
<comment type="similarity">
    <text evidence="5">Belongs to the creatininase superfamily.</text>
</comment>
<dbReference type="Proteomes" id="UP000245202">
    <property type="component" value="Unassembled WGS sequence"/>
</dbReference>
<protein>
    <recommendedName>
        <fullName evidence="8">Creatininase</fullName>
    </recommendedName>
</protein>
<reference evidence="6 7" key="1">
    <citation type="submission" date="2017-08" db="EMBL/GenBank/DDBJ databases">
        <title>Substantial Increase in Enzyme Production by Combined Drug-Resistance Mutations in Paenibacillus agaridevorans.</title>
        <authorList>
            <person name="Tanaka Y."/>
            <person name="Funane K."/>
            <person name="Hosaka T."/>
            <person name="Shiwa Y."/>
            <person name="Fujita N."/>
            <person name="Miyazaki T."/>
            <person name="Yoshikawa H."/>
            <person name="Murakami K."/>
            <person name="Kasahara K."/>
            <person name="Inaoka T."/>
            <person name="Hiraga Y."/>
            <person name="Ochi K."/>
        </authorList>
    </citation>
    <scope>NUCLEOTIDE SEQUENCE [LARGE SCALE GENOMIC DNA]</scope>
    <source>
        <strain evidence="6 7">T-3040</strain>
    </source>
</reference>
<organism evidence="6 7">
    <name type="scientific">Paenibacillus agaridevorans</name>
    <dbReference type="NCBI Taxonomy" id="171404"/>
    <lineage>
        <taxon>Bacteria</taxon>
        <taxon>Bacillati</taxon>
        <taxon>Bacillota</taxon>
        <taxon>Bacilli</taxon>
        <taxon>Bacillales</taxon>
        <taxon>Paenibacillaceae</taxon>
        <taxon>Paenibacillus</taxon>
    </lineage>
</organism>
<dbReference type="Gene3D" id="3.40.50.10310">
    <property type="entry name" value="Creatininase"/>
    <property type="match status" value="1"/>
</dbReference>
<evidence type="ECO:0008006" key="8">
    <source>
        <dbReference type="Google" id="ProtNLM"/>
    </source>
</evidence>
<name>A0A2R5EYV9_9BACL</name>
<proteinExistence type="inferred from homology"/>
<evidence type="ECO:0000313" key="7">
    <source>
        <dbReference type="Proteomes" id="UP000245202"/>
    </source>
</evidence>
<evidence type="ECO:0000256" key="3">
    <source>
        <dbReference type="ARBA" id="ARBA00022801"/>
    </source>
</evidence>
<dbReference type="SUPFAM" id="SSF102215">
    <property type="entry name" value="Creatininase"/>
    <property type="match status" value="1"/>
</dbReference>
<accession>A0A2R5EYV9</accession>
<dbReference type="GO" id="GO:0009231">
    <property type="term" value="P:riboflavin biosynthetic process"/>
    <property type="evidence" value="ECO:0007669"/>
    <property type="project" value="TreeGrafter"/>
</dbReference>